<dbReference type="EMBL" id="JAIWYP010000003">
    <property type="protein sequence ID" value="KAH3844912.1"/>
    <property type="molecule type" value="Genomic_DNA"/>
</dbReference>
<reference evidence="2" key="2">
    <citation type="submission" date="2020-11" db="EMBL/GenBank/DDBJ databases">
        <authorList>
            <person name="McCartney M.A."/>
            <person name="Auch B."/>
            <person name="Kono T."/>
            <person name="Mallez S."/>
            <person name="Becker A."/>
            <person name="Gohl D.M."/>
            <person name="Silverstein K.A.T."/>
            <person name="Koren S."/>
            <person name="Bechman K.B."/>
            <person name="Herman A."/>
            <person name="Abrahante J.E."/>
            <person name="Garbe J."/>
        </authorList>
    </citation>
    <scope>NUCLEOTIDE SEQUENCE</scope>
    <source>
        <strain evidence="2">Duluth1</strain>
        <tissue evidence="2">Whole animal</tissue>
    </source>
</reference>
<dbReference type="AlphaFoldDB" id="A0A9D4KRS1"/>
<keyword evidence="3" id="KW-1185">Reference proteome</keyword>
<evidence type="ECO:0000256" key="1">
    <source>
        <dbReference type="SAM" id="Phobius"/>
    </source>
</evidence>
<comment type="caution">
    <text evidence="2">The sequence shown here is derived from an EMBL/GenBank/DDBJ whole genome shotgun (WGS) entry which is preliminary data.</text>
</comment>
<feature type="transmembrane region" description="Helical" evidence="1">
    <location>
        <begin position="12"/>
        <end position="28"/>
    </location>
</feature>
<gene>
    <name evidence="2" type="ORF">DPMN_087178</name>
</gene>
<accession>A0A9D4KRS1</accession>
<reference evidence="2" key="1">
    <citation type="journal article" date="2019" name="bioRxiv">
        <title>The Genome of the Zebra Mussel, Dreissena polymorpha: A Resource for Invasive Species Research.</title>
        <authorList>
            <person name="McCartney M.A."/>
            <person name="Auch B."/>
            <person name="Kono T."/>
            <person name="Mallez S."/>
            <person name="Zhang Y."/>
            <person name="Obille A."/>
            <person name="Becker A."/>
            <person name="Abrahante J.E."/>
            <person name="Garbe J."/>
            <person name="Badalamenti J.P."/>
            <person name="Herman A."/>
            <person name="Mangelson H."/>
            <person name="Liachko I."/>
            <person name="Sullivan S."/>
            <person name="Sone E.D."/>
            <person name="Koren S."/>
            <person name="Silverstein K.A.T."/>
            <person name="Beckman K.B."/>
            <person name="Gohl D.M."/>
        </authorList>
    </citation>
    <scope>NUCLEOTIDE SEQUENCE</scope>
    <source>
        <strain evidence="2">Duluth1</strain>
        <tissue evidence="2">Whole animal</tissue>
    </source>
</reference>
<organism evidence="2 3">
    <name type="scientific">Dreissena polymorpha</name>
    <name type="common">Zebra mussel</name>
    <name type="synonym">Mytilus polymorpha</name>
    <dbReference type="NCBI Taxonomy" id="45954"/>
    <lineage>
        <taxon>Eukaryota</taxon>
        <taxon>Metazoa</taxon>
        <taxon>Spiralia</taxon>
        <taxon>Lophotrochozoa</taxon>
        <taxon>Mollusca</taxon>
        <taxon>Bivalvia</taxon>
        <taxon>Autobranchia</taxon>
        <taxon>Heteroconchia</taxon>
        <taxon>Euheterodonta</taxon>
        <taxon>Imparidentia</taxon>
        <taxon>Neoheterodontei</taxon>
        <taxon>Myida</taxon>
        <taxon>Dreissenoidea</taxon>
        <taxon>Dreissenidae</taxon>
        <taxon>Dreissena</taxon>
    </lineage>
</organism>
<keyword evidence="1" id="KW-1133">Transmembrane helix</keyword>
<dbReference type="Proteomes" id="UP000828390">
    <property type="component" value="Unassembled WGS sequence"/>
</dbReference>
<evidence type="ECO:0000313" key="2">
    <source>
        <dbReference type="EMBL" id="KAH3844912.1"/>
    </source>
</evidence>
<protein>
    <submittedName>
        <fullName evidence="2">Uncharacterized protein</fullName>
    </submittedName>
</protein>
<proteinExistence type="predicted"/>
<keyword evidence="1" id="KW-0812">Transmembrane</keyword>
<evidence type="ECO:0000313" key="3">
    <source>
        <dbReference type="Proteomes" id="UP000828390"/>
    </source>
</evidence>
<sequence>MDFTWNRDQGYASVFVACLFVSFAVIMYDGSVFGESSLAPTVEETSCKARQ</sequence>
<name>A0A9D4KRS1_DREPO</name>
<keyword evidence="1" id="KW-0472">Membrane</keyword>